<dbReference type="Gene3D" id="1.20.58.1480">
    <property type="match status" value="1"/>
</dbReference>
<dbReference type="PROSITE" id="PS51786">
    <property type="entry name" value="LON_PROTEOLYTIC"/>
    <property type="match status" value="1"/>
</dbReference>
<dbReference type="Gene3D" id="1.10.8.60">
    <property type="match status" value="1"/>
</dbReference>
<dbReference type="SUPFAM" id="SSF88697">
    <property type="entry name" value="PUA domain-like"/>
    <property type="match status" value="1"/>
</dbReference>
<keyword evidence="5 7" id="KW-0720">Serine protease</keyword>
<organism evidence="15 16">
    <name type="scientific">Aureococcus anophagefferens</name>
    <name type="common">Harmful bloom alga</name>
    <dbReference type="NCBI Taxonomy" id="44056"/>
    <lineage>
        <taxon>Eukaryota</taxon>
        <taxon>Sar</taxon>
        <taxon>Stramenopiles</taxon>
        <taxon>Ochrophyta</taxon>
        <taxon>Pelagophyceae</taxon>
        <taxon>Pelagomonadales</taxon>
        <taxon>Pelagomonadaceae</taxon>
        <taxon>Aureococcus</taxon>
    </lineage>
</organism>
<evidence type="ECO:0000256" key="12">
    <source>
        <dbReference type="SAM" id="MobiDB-lite"/>
    </source>
</evidence>
<feature type="active site" evidence="8">
    <location>
        <position position="745"/>
    </location>
</feature>
<dbReference type="PROSITE" id="PS51787">
    <property type="entry name" value="LON_N"/>
    <property type="match status" value="1"/>
</dbReference>
<keyword evidence="16" id="KW-1185">Reference proteome</keyword>
<evidence type="ECO:0000256" key="1">
    <source>
        <dbReference type="ARBA" id="ARBA00004474"/>
    </source>
</evidence>
<feature type="active site" evidence="8">
    <location>
        <position position="788"/>
    </location>
</feature>
<keyword evidence="2 7" id="KW-0645">Protease</keyword>
<dbReference type="NCBIfam" id="TIGR00763">
    <property type="entry name" value="lon"/>
    <property type="match status" value="1"/>
</dbReference>
<dbReference type="GO" id="GO:0008233">
    <property type="term" value="F:peptidase activity"/>
    <property type="evidence" value="ECO:0007669"/>
    <property type="project" value="UniProtKB-KW"/>
</dbReference>
<dbReference type="PANTHER" id="PTHR43718:SF2">
    <property type="entry name" value="LON PROTEASE HOMOLOG, MITOCHONDRIAL"/>
    <property type="match status" value="1"/>
</dbReference>
<gene>
    <name evidence="15" type="primary">PIM1</name>
    <name evidence="15" type="ORF">SO694_00080024</name>
</gene>
<comment type="similarity">
    <text evidence="7 8 9">Belongs to the peptidase S16 family.</text>
</comment>
<dbReference type="Gene3D" id="3.40.50.300">
    <property type="entry name" value="P-loop containing nucleotide triphosphate hydrolases"/>
    <property type="match status" value="1"/>
</dbReference>
<feature type="domain" description="Lon N-terminal" evidence="14">
    <location>
        <begin position="1"/>
        <end position="217"/>
    </location>
</feature>
<dbReference type="PIRSF" id="PIRSF001174">
    <property type="entry name" value="Lon_proteas"/>
    <property type="match status" value="1"/>
</dbReference>
<keyword evidence="3 7" id="KW-0547">Nucleotide-binding</keyword>
<evidence type="ECO:0000256" key="11">
    <source>
        <dbReference type="SAM" id="Coils"/>
    </source>
</evidence>
<dbReference type="InterPro" id="IPR027065">
    <property type="entry name" value="Lon_Prtase"/>
</dbReference>
<dbReference type="InterPro" id="IPR014721">
    <property type="entry name" value="Ribsml_uS5_D2-typ_fold_subgr"/>
</dbReference>
<feature type="coiled-coil region" evidence="11">
    <location>
        <begin position="205"/>
        <end position="232"/>
    </location>
</feature>
<evidence type="ECO:0000259" key="13">
    <source>
        <dbReference type="PROSITE" id="PS51786"/>
    </source>
</evidence>
<evidence type="ECO:0000256" key="5">
    <source>
        <dbReference type="ARBA" id="ARBA00022825"/>
    </source>
</evidence>
<dbReference type="InterPro" id="IPR054594">
    <property type="entry name" value="Lon_lid"/>
</dbReference>
<evidence type="ECO:0000313" key="16">
    <source>
        <dbReference type="Proteomes" id="UP001363151"/>
    </source>
</evidence>
<dbReference type="InterPro" id="IPR008268">
    <property type="entry name" value="Peptidase_S16_AS"/>
</dbReference>
<dbReference type="SUPFAM" id="SSF52540">
    <property type="entry name" value="P-loop containing nucleoside triphosphate hydrolases"/>
    <property type="match status" value="1"/>
</dbReference>
<evidence type="ECO:0000256" key="4">
    <source>
        <dbReference type="ARBA" id="ARBA00022801"/>
    </source>
</evidence>
<dbReference type="Pfam" id="PF22667">
    <property type="entry name" value="Lon_lid"/>
    <property type="match status" value="1"/>
</dbReference>
<dbReference type="Pfam" id="PF02190">
    <property type="entry name" value="LON_substr_bdg"/>
    <property type="match status" value="1"/>
</dbReference>
<dbReference type="InterPro" id="IPR003959">
    <property type="entry name" value="ATPase_AAA_core"/>
</dbReference>
<evidence type="ECO:0000256" key="8">
    <source>
        <dbReference type="PROSITE-ProRule" id="PRU01122"/>
    </source>
</evidence>
<dbReference type="InterPro" id="IPR003593">
    <property type="entry name" value="AAA+_ATPase"/>
</dbReference>
<dbReference type="PRINTS" id="PR00830">
    <property type="entry name" value="ENDOLAPTASE"/>
</dbReference>
<name>A0ABR1G520_AURAN</name>
<reference evidence="15 16" key="1">
    <citation type="submission" date="2024-03" db="EMBL/GenBank/DDBJ databases">
        <title>Aureococcus anophagefferens CCMP1851 and Kratosvirus quantuckense: Draft genome of a second virus-susceptible host strain in the model system.</title>
        <authorList>
            <person name="Chase E."/>
            <person name="Truchon A.R."/>
            <person name="Schepens W."/>
            <person name="Wilhelm S.W."/>
        </authorList>
    </citation>
    <scope>NUCLEOTIDE SEQUENCE [LARGE SCALE GENOMIC DNA]</scope>
    <source>
        <strain evidence="15 16">CCMP1851</strain>
    </source>
</reference>
<feature type="region of interest" description="Disordered" evidence="12">
    <location>
        <begin position="109"/>
        <end position="133"/>
    </location>
</feature>
<dbReference type="Pfam" id="PF05362">
    <property type="entry name" value="Lon_C"/>
    <property type="match status" value="1"/>
</dbReference>
<dbReference type="PANTHER" id="PTHR43718">
    <property type="entry name" value="LON PROTEASE"/>
    <property type="match status" value="1"/>
</dbReference>
<dbReference type="InterPro" id="IPR027417">
    <property type="entry name" value="P-loop_NTPase"/>
</dbReference>
<keyword evidence="6 7" id="KW-0067">ATP-binding</keyword>
<dbReference type="InterPro" id="IPR003111">
    <property type="entry name" value="Lon_prtase_N"/>
</dbReference>
<evidence type="ECO:0000256" key="6">
    <source>
        <dbReference type="ARBA" id="ARBA00022840"/>
    </source>
</evidence>
<dbReference type="Gene3D" id="1.20.5.5270">
    <property type="match status" value="1"/>
</dbReference>
<accession>A0ABR1G520</accession>
<dbReference type="CDD" id="cd19500">
    <property type="entry name" value="RecA-like_Lon"/>
    <property type="match status" value="1"/>
</dbReference>
<evidence type="ECO:0000256" key="9">
    <source>
        <dbReference type="RuleBase" id="RU000591"/>
    </source>
</evidence>
<dbReference type="SMART" id="SM00382">
    <property type="entry name" value="AAA"/>
    <property type="match status" value="1"/>
</dbReference>
<dbReference type="SMART" id="SM00464">
    <property type="entry name" value="LON"/>
    <property type="match status" value="1"/>
</dbReference>
<sequence length="841" mass="90304">MSRAAAEALTAERDAGRPYVGLFLRRDSSGEDEGGRPAELLAELGDDRPLDALVHATGAFAQIHNVADTPDGNAQALVLVHRRVDAERVVDGGPPPTLAVAHWDREAWDDQDDDDAGGDAKRGRRRSRKREASRGDLVKALSNEIVAAIRELVQMNPLYREHMQYFTQRVDIGDPFKLADFAASLATAPGDELQTCLEERDVVARLRASLELVSKERELSRLQQEISSQVEKKLSGQQRTFLLNEQLKTIKKELGVETDDKDALVAKYRRRVDALEGAAESEQEAAPEAKWAGGVIPALARHAIEEELAKLAVLEKNSAEFNVTRSYLDWLTALPWGAASDEAFDVAAAKSALDAGHYGMDDVKERILELVAVGSLVGGVRGKILCLVGPPGTGKTSIGESVAAALGREFYRFSVGGLGDVAEIKGHRRTYVGAMPGKPIQCLKQTRAMNPVILIDEVDKLGRGGGSGGGDPASALLELLDPSQNATFLDHYLDVPVDLSRCLFVCTANDESTIPGPLLDRMEVVRLAGYDLRDKLAIARDHLVPRALKEAGLDGDLEIEDRPRFTDAALEALAKGHAREAGVRNLQKLVEKVARKLALRVVRDGDAAAEATRPEGDTGGGYVVDEANLDDFVGPPRFSKDRLYDGSVDTPPGVVAGLAWTSMGGATLYVEATKLGGLSAEEGKPLPAPRLTTTGQLGGVMEESSRVALNYVRGRLFREDSGATLDGSDLHVHFPDGATPKDGPSAGVTLATALLSLASGIPARQDLAMTGEISLTGKVLPVGGIKEKVIAARRANIPAVILPAENRKDFDELPDYLKDGMEAHFATTYDDVFDLAFKTEG</sequence>
<keyword evidence="4 7" id="KW-0378">Hydrolase</keyword>
<evidence type="ECO:0000313" key="15">
    <source>
        <dbReference type="EMBL" id="KAK7248092.1"/>
    </source>
</evidence>
<dbReference type="Gene3D" id="3.30.230.10">
    <property type="match status" value="1"/>
</dbReference>
<proteinExistence type="inferred from homology"/>
<keyword evidence="11" id="KW-0175">Coiled coil</keyword>
<dbReference type="InterPro" id="IPR015947">
    <property type="entry name" value="PUA-like_sf"/>
</dbReference>
<dbReference type="EMBL" id="JBBJCI010000120">
    <property type="protein sequence ID" value="KAK7248092.1"/>
    <property type="molecule type" value="Genomic_DNA"/>
</dbReference>
<evidence type="ECO:0000256" key="3">
    <source>
        <dbReference type="ARBA" id="ARBA00022741"/>
    </source>
</evidence>
<feature type="domain" description="Lon proteolytic" evidence="13">
    <location>
        <begin position="649"/>
        <end position="839"/>
    </location>
</feature>
<dbReference type="InterPro" id="IPR020568">
    <property type="entry name" value="Ribosomal_Su5_D2-typ_SF"/>
</dbReference>
<dbReference type="Pfam" id="PF00004">
    <property type="entry name" value="AAA"/>
    <property type="match status" value="1"/>
</dbReference>
<dbReference type="GO" id="GO:0006508">
    <property type="term" value="P:proteolysis"/>
    <property type="evidence" value="ECO:0007669"/>
    <property type="project" value="UniProtKB-KW"/>
</dbReference>
<protein>
    <recommendedName>
        <fullName evidence="7 10">Lon protease homolog</fullName>
        <ecNumber evidence="7 10">3.4.21.-</ecNumber>
    </recommendedName>
</protein>
<comment type="caution">
    <text evidence="15">The sequence shown here is derived from an EMBL/GenBank/DDBJ whole genome shotgun (WGS) entry which is preliminary data.</text>
</comment>
<dbReference type="SUPFAM" id="SSF54211">
    <property type="entry name" value="Ribosomal protein S5 domain 2-like"/>
    <property type="match status" value="1"/>
</dbReference>
<comment type="subcellular location">
    <subcellularLocation>
        <location evidence="1">Plastid</location>
    </subcellularLocation>
</comment>
<evidence type="ECO:0000256" key="10">
    <source>
        <dbReference type="RuleBase" id="RU000592"/>
    </source>
</evidence>
<dbReference type="PROSITE" id="PS01046">
    <property type="entry name" value="LON_SER"/>
    <property type="match status" value="1"/>
</dbReference>
<evidence type="ECO:0000256" key="7">
    <source>
        <dbReference type="PIRNR" id="PIRNR001174"/>
    </source>
</evidence>
<evidence type="ECO:0000256" key="2">
    <source>
        <dbReference type="ARBA" id="ARBA00022670"/>
    </source>
</evidence>
<evidence type="ECO:0000259" key="14">
    <source>
        <dbReference type="PROSITE" id="PS51787"/>
    </source>
</evidence>
<dbReference type="InterPro" id="IPR008269">
    <property type="entry name" value="Lon_proteolytic"/>
</dbReference>
<dbReference type="EC" id="3.4.21.-" evidence="7 10"/>
<dbReference type="InterPro" id="IPR004815">
    <property type="entry name" value="Lon_bac/euk-typ"/>
</dbReference>
<dbReference type="Proteomes" id="UP001363151">
    <property type="component" value="Unassembled WGS sequence"/>
</dbReference>